<evidence type="ECO:0000313" key="4">
    <source>
        <dbReference type="Proteomes" id="UP000191980"/>
    </source>
</evidence>
<feature type="domain" description="DUF374" evidence="2">
    <location>
        <begin position="71"/>
        <end position="137"/>
    </location>
</feature>
<evidence type="ECO:0000256" key="1">
    <source>
        <dbReference type="SAM" id="Coils"/>
    </source>
</evidence>
<dbReference type="STRING" id="1420851.AU255_00175"/>
<dbReference type="EMBL" id="LPUF01000001">
    <property type="protein sequence ID" value="OQK16367.1"/>
    <property type="molecule type" value="Genomic_DNA"/>
</dbReference>
<evidence type="ECO:0000259" key="2">
    <source>
        <dbReference type="Pfam" id="PF04028"/>
    </source>
</evidence>
<name>A0A1V8M468_9GAMM</name>
<protein>
    <recommendedName>
        <fullName evidence="2">DUF374 domain-containing protein</fullName>
    </recommendedName>
</protein>
<accession>A0A1V8M468</accession>
<dbReference type="OrthoDB" id="9810508at2"/>
<gene>
    <name evidence="3" type="ORF">AU255_00175</name>
</gene>
<dbReference type="RefSeq" id="WP_080520993.1">
    <property type="nucleotide sequence ID" value="NZ_LPUF01000001.1"/>
</dbReference>
<dbReference type="SUPFAM" id="SSF69593">
    <property type="entry name" value="Glycerol-3-phosphate (1)-acyltransferase"/>
    <property type="match status" value="1"/>
</dbReference>
<comment type="caution">
    <text evidence="3">The sequence shown here is derived from an EMBL/GenBank/DDBJ whole genome shotgun (WGS) entry which is preliminary data.</text>
</comment>
<dbReference type="Proteomes" id="UP000191980">
    <property type="component" value="Unassembled WGS sequence"/>
</dbReference>
<evidence type="ECO:0000313" key="3">
    <source>
        <dbReference type="EMBL" id="OQK16367.1"/>
    </source>
</evidence>
<reference evidence="3 4" key="1">
    <citation type="submission" date="2015-12" db="EMBL/GenBank/DDBJ databases">
        <authorList>
            <person name="Shamseldin A."/>
            <person name="Moawad H."/>
            <person name="Abd El-Rahim W.M."/>
            <person name="Sadowsky M.J."/>
        </authorList>
    </citation>
    <scope>NUCLEOTIDE SEQUENCE [LARGE SCALE GENOMIC DNA]</scope>
    <source>
        <strain evidence="3 4">WF1</strain>
    </source>
</reference>
<proteinExistence type="predicted"/>
<keyword evidence="4" id="KW-1185">Reference proteome</keyword>
<dbReference type="CDD" id="cd07983">
    <property type="entry name" value="LPLAT_DUF374-like"/>
    <property type="match status" value="1"/>
</dbReference>
<dbReference type="AlphaFoldDB" id="A0A1V8M468"/>
<organism evidence="3 4">
    <name type="scientific">Methyloprofundus sedimenti</name>
    <dbReference type="NCBI Taxonomy" id="1420851"/>
    <lineage>
        <taxon>Bacteria</taxon>
        <taxon>Pseudomonadati</taxon>
        <taxon>Pseudomonadota</taxon>
        <taxon>Gammaproteobacteria</taxon>
        <taxon>Methylococcales</taxon>
        <taxon>Methylococcaceae</taxon>
        <taxon>Methyloprofundus</taxon>
    </lineage>
</organism>
<sequence length="225" mass="24660">MKLFLNTLLMQKLAPTVIGMYVKVLHKTCTVHITGAEQLQAYIDAQQPMLPCYWHQQMTFAIDFLWGLCQQGVKASVLVSPSKDGDIGNAVLKKLGVGVLRGSAHRTGAVAMRDVYLTISKEKCSVGAAVDGPLGPAREAKIGVITLAQLSGAPIIPIANACNHKIHLNSWDNFFLPLPFSTIHTVIGKPLEVEKRMSTEQISELQQQLTDQLNQLSLQAEQQFD</sequence>
<dbReference type="InterPro" id="IPR007172">
    <property type="entry name" value="DUF374"/>
</dbReference>
<feature type="coiled-coil region" evidence="1">
    <location>
        <begin position="195"/>
        <end position="222"/>
    </location>
</feature>
<dbReference type="Pfam" id="PF04028">
    <property type="entry name" value="DUF374"/>
    <property type="match status" value="1"/>
</dbReference>
<keyword evidence="1" id="KW-0175">Coiled coil</keyword>